<feature type="domain" description="SH3" evidence="8">
    <location>
        <begin position="451"/>
        <end position="514"/>
    </location>
</feature>
<evidence type="ECO:0000313" key="11">
    <source>
        <dbReference type="Proteomes" id="UP001209570"/>
    </source>
</evidence>
<dbReference type="AlphaFoldDB" id="A0AAD5LCY4"/>
<dbReference type="InterPro" id="IPR000719">
    <property type="entry name" value="Prot_kinase_dom"/>
</dbReference>
<dbReference type="PANTHER" id="PTHR48016:SF56">
    <property type="entry name" value="MAPKK KINASE"/>
    <property type="match status" value="1"/>
</dbReference>
<keyword evidence="4" id="KW-0418">Kinase</keyword>
<gene>
    <name evidence="10" type="ORF">P43SY_011150</name>
</gene>
<evidence type="ECO:0000256" key="4">
    <source>
        <dbReference type="ARBA" id="ARBA00022777"/>
    </source>
</evidence>
<evidence type="ECO:0008006" key="12">
    <source>
        <dbReference type="Google" id="ProtNLM"/>
    </source>
</evidence>
<dbReference type="PANTHER" id="PTHR48016">
    <property type="entry name" value="MAP KINASE KINASE KINASE SSK2-RELATED-RELATED"/>
    <property type="match status" value="1"/>
</dbReference>
<dbReference type="GO" id="GO:0005524">
    <property type="term" value="F:ATP binding"/>
    <property type="evidence" value="ECO:0007669"/>
    <property type="project" value="UniProtKB-KW"/>
</dbReference>
<dbReference type="CDD" id="cd06606">
    <property type="entry name" value="STKc_MAPKKK"/>
    <property type="match status" value="1"/>
</dbReference>
<dbReference type="PROSITE" id="PS00108">
    <property type="entry name" value="PROTEIN_KINASE_ST"/>
    <property type="match status" value="1"/>
</dbReference>
<evidence type="ECO:0000259" key="9">
    <source>
        <dbReference type="PROSITE" id="PS50011"/>
    </source>
</evidence>
<evidence type="ECO:0000256" key="2">
    <source>
        <dbReference type="ARBA" id="ARBA00022679"/>
    </source>
</evidence>
<sequence>MSTSPAARSALPQTKEPHDAAVATDPDLVLSFLPSETLVWQQGPVIASGRFGVVRLGIRVPSTELLAVKQMYIQEEIDQGNDTSSLSMQRVQPLQRIEREVKIVSALEPHPHVVRFYGCERRGPIYNIFMEYVEAGALSRLAKELGPFDELTTQRFVRHVTLGVAYLHRIGIAHRDLKCANLLLTGDGVVKIADFGTAKQTQRRDSHVGGAMGDGNDDDDAVADEFMQEQETARSVREGLGSPYWMAPEIVRAERGPDGWQKADVWGIGCVMIELLTGRPPWHNHSNPLTAMFHIASRDAIPPIPPRLSDNAREFLLACFQKDPSCRPTASNLLRHPYLQVQEPQDAECQADVELPHSLERLVPPVSGRGQSVDAPPSPASASSASDRVASSTTTSPRSGASEGESPPADPDFSSDEEDEQEPEPVVASSATPTNDSVNAPVPRDSIVLQTTLGVVRAIASYDAADPSELSLADGEIVAVFDVNEFGWWRGRREGSSGPDVGWFPCTYVEWQSVDKQFAVRRAHRPSATGMDRRGSVCERPELAVEVDDLVLISQCEWMDECLWALGSLPTGHCGWFPFACVLDKPAPGGAAQR</sequence>
<comment type="caution">
    <text evidence="10">The sequence shown here is derived from an EMBL/GenBank/DDBJ whole genome shotgun (WGS) entry which is preliminary data.</text>
</comment>
<protein>
    <recommendedName>
        <fullName evidence="12">STE/STE11 protein kinase</fullName>
    </recommendedName>
</protein>
<dbReference type="InterPro" id="IPR001452">
    <property type="entry name" value="SH3_domain"/>
</dbReference>
<name>A0AAD5LCY4_PYTIN</name>
<evidence type="ECO:0000259" key="8">
    <source>
        <dbReference type="PROSITE" id="PS50002"/>
    </source>
</evidence>
<keyword evidence="3" id="KW-0547">Nucleotide-binding</keyword>
<dbReference type="Proteomes" id="UP001209570">
    <property type="component" value="Unassembled WGS sequence"/>
</dbReference>
<evidence type="ECO:0000313" key="10">
    <source>
        <dbReference type="EMBL" id="KAJ0395559.1"/>
    </source>
</evidence>
<feature type="region of interest" description="Disordered" evidence="7">
    <location>
        <begin position="363"/>
        <end position="443"/>
    </location>
</feature>
<dbReference type="SUPFAM" id="SSF56112">
    <property type="entry name" value="Protein kinase-like (PK-like)"/>
    <property type="match status" value="1"/>
</dbReference>
<evidence type="ECO:0000256" key="6">
    <source>
        <dbReference type="PROSITE-ProRule" id="PRU00192"/>
    </source>
</evidence>
<feature type="compositionally biased region" description="Low complexity" evidence="7">
    <location>
        <begin position="372"/>
        <end position="396"/>
    </location>
</feature>
<dbReference type="SMART" id="SM00220">
    <property type="entry name" value="S_TKc"/>
    <property type="match status" value="1"/>
</dbReference>
<keyword evidence="11" id="KW-1185">Reference proteome</keyword>
<dbReference type="InterPro" id="IPR050538">
    <property type="entry name" value="MAP_kinase_kinase_kinase"/>
</dbReference>
<dbReference type="InterPro" id="IPR036028">
    <property type="entry name" value="SH3-like_dom_sf"/>
</dbReference>
<dbReference type="PROSITE" id="PS50011">
    <property type="entry name" value="PROTEIN_KINASE_DOM"/>
    <property type="match status" value="1"/>
</dbReference>
<accession>A0AAD5LCY4</accession>
<organism evidence="10 11">
    <name type="scientific">Pythium insidiosum</name>
    <name type="common">Pythiosis disease agent</name>
    <dbReference type="NCBI Taxonomy" id="114742"/>
    <lineage>
        <taxon>Eukaryota</taxon>
        <taxon>Sar</taxon>
        <taxon>Stramenopiles</taxon>
        <taxon>Oomycota</taxon>
        <taxon>Peronosporomycetes</taxon>
        <taxon>Pythiales</taxon>
        <taxon>Pythiaceae</taxon>
        <taxon>Pythium</taxon>
    </lineage>
</organism>
<dbReference type="Pfam" id="PF07653">
    <property type="entry name" value="SH3_2"/>
    <property type="match status" value="1"/>
</dbReference>
<dbReference type="InterPro" id="IPR011009">
    <property type="entry name" value="Kinase-like_dom_sf"/>
</dbReference>
<keyword evidence="2" id="KW-0808">Transferase</keyword>
<keyword evidence="1 6" id="KW-0728">SH3 domain</keyword>
<feature type="compositionally biased region" description="Polar residues" evidence="7">
    <location>
        <begin position="429"/>
        <end position="438"/>
    </location>
</feature>
<dbReference type="CDD" id="cd00174">
    <property type="entry name" value="SH3"/>
    <property type="match status" value="1"/>
</dbReference>
<evidence type="ECO:0000256" key="7">
    <source>
        <dbReference type="SAM" id="MobiDB-lite"/>
    </source>
</evidence>
<dbReference type="Gene3D" id="1.10.510.10">
    <property type="entry name" value="Transferase(Phosphotransferase) domain 1"/>
    <property type="match status" value="1"/>
</dbReference>
<dbReference type="Gene3D" id="2.30.30.40">
    <property type="entry name" value="SH3 Domains"/>
    <property type="match status" value="1"/>
</dbReference>
<keyword evidence="5" id="KW-0067">ATP-binding</keyword>
<dbReference type="GO" id="GO:0004672">
    <property type="term" value="F:protein kinase activity"/>
    <property type="evidence" value="ECO:0007669"/>
    <property type="project" value="InterPro"/>
</dbReference>
<dbReference type="SMART" id="SM00326">
    <property type="entry name" value="SH3"/>
    <property type="match status" value="2"/>
</dbReference>
<dbReference type="SUPFAM" id="SSF50044">
    <property type="entry name" value="SH3-domain"/>
    <property type="match status" value="1"/>
</dbReference>
<feature type="region of interest" description="Disordered" evidence="7">
    <location>
        <begin position="1"/>
        <end position="20"/>
    </location>
</feature>
<dbReference type="PROSITE" id="PS50002">
    <property type="entry name" value="SH3"/>
    <property type="match status" value="1"/>
</dbReference>
<evidence type="ECO:0000256" key="3">
    <source>
        <dbReference type="ARBA" id="ARBA00022741"/>
    </source>
</evidence>
<feature type="domain" description="Protein kinase" evidence="9">
    <location>
        <begin position="40"/>
        <end position="339"/>
    </location>
</feature>
<dbReference type="Pfam" id="PF00069">
    <property type="entry name" value="Pkinase"/>
    <property type="match status" value="1"/>
</dbReference>
<evidence type="ECO:0000256" key="1">
    <source>
        <dbReference type="ARBA" id="ARBA00022443"/>
    </source>
</evidence>
<evidence type="ECO:0000256" key="5">
    <source>
        <dbReference type="ARBA" id="ARBA00022840"/>
    </source>
</evidence>
<dbReference type="EMBL" id="JAKCXM010000338">
    <property type="protein sequence ID" value="KAJ0395559.1"/>
    <property type="molecule type" value="Genomic_DNA"/>
</dbReference>
<proteinExistence type="predicted"/>
<reference evidence="10" key="1">
    <citation type="submission" date="2021-12" db="EMBL/GenBank/DDBJ databases">
        <title>Prjna785345.</title>
        <authorList>
            <person name="Rujirawat T."/>
            <person name="Krajaejun T."/>
        </authorList>
    </citation>
    <scope>NUCLEOTIDE SEQUENCE</scope>
    <source>
        <strain evidence="10">Pi057C3</strain>
    </source>
</reference>
<feature type="compositionally biased region" description="Acidic residues" evidence="7">
    <location>
        <begin position="413"/>
        <end position="423"/>
    </location>
</feature>
<dbReference type="InterPro" id="IPR008271">
    <property type="entry name" value="Ser/Thr_kinase_AS"/>
</dbReference>